<evidence type="ECO:0000256" key="1">
    <source>
        <dbReference type="SAM" id="MobiDB-lite"/>
    </source>
</evidence>
<comment type="caution">
    <text evidence="2">The sequence shown here is derived from an EMBL/GenBank/DDBJ whole genome shotgun (WGS) entry which is preliminary data.</text>
</comment>
<gene>
    <name evidence="2" type="ORF">BJX67DRAFT_341973</name>
</gene>
<name>A0ABR4M417_9EURO</name>
<feature type="region of interest" description="Disordered" evidence="1">
    <location>
        <begin position="382"/>
        <end position="447"/>
    </location>
</feature>
<sequence length="447" mass="49761">MVLDHFTAPILTSTEAPPQPGHMRPGISPNKPREATPLADPNVPDPRLNINRPCIYERRLPGNAFITAHVQRLQHGYYSTPAVSDTDFEHVDFLAVSCVFHSPDTMKHRFKAATIRASVYTPHQTSSSRERSSRTSRPRSRNGVPTRPHFLMHAPHLLYGSLSPETLQWNYSLSGSLGIAQLPLIASLNPAAGLNGRYRRYEMMRIQGSVRTRGNVPASQIVWTLEENTLQRSGLPREFTFAVLIAQPGPDRGPRTRTRRVVFDLEIEPVLQSWFGAYPQWWLELWKRYRAVKKRRRGVDFRTSVGQRFGPVASSRRGFNFAALGGEFESFVALSGRRATSNTVPAGDPQDGMDTMPFPPLPQPNSNPMSMPMPVPVPYAGLQNPGGVQVTIPIGPGSEPRSRPRERLPSLGGDLQSSARTSKPTGTYSGSSRRDSSTGRNEPRHRH</sequence>
<feature type="compositionally biased region" description="Polar residues" evidence="1">
    <location>
        <begin position="415"/>
        <end position="424"/>
    </location>
</feature>
<evidence type="ECO:0000313" key="2">
    <source>
        <dbReference type="EMBL" id="KAL2871318.1"/>
    </source>
</evidence>
<dbReference type="GeneID" id="98143033"/>
<organism evidence="2 3">
    <name type="scientific">Aspergillus lucknowensis</name>
    <dbReference type="NCBI Taxonomy" id="176173"/>
    <lineage>
        <taxon>Eukaryota</taxon>
        <taxon>Fungi</taxon>
        <taxon>Dikarya</taxon>
        <taxon>Ascomycota</taxon>
        <taxon>Pezizomycotina</taxon>
        <taxon>Eurotiomycetes</taxon>
        <taxon>Eurotiomycetidae</taxon>
        <taxon>Eurotiales</taxon>
        <taxon>Aspergillaceae</taxon>
        <taxon>Aspergillus</taxon>
        <taxon>Aspergillus subgen. Nidulantes</taxon>
    </lineage>
</organism>
<feature type="region of interest" description="Disordered" evidence="1">
    <location>
        <begin position="338"/>
        <end position="368"/>
    </location>
</feature>
<keyword evidence="3" id="KW-1185">Reference proteome</keyword>
<dbReference type="Proteomes" id="UP001610432">
    <property type="component" value="Unassembled WGS sequence"/>
</dbReference>
<feature type="region of interest" description="Disordered" evidence="1">
    <location>
        <begin position="1"/>
        <end position="45"/>
    </location>
</feature>
<dbReference type="RefSeq" id="XP_070890297.1">
    <property type="nucleotide sequence ID" value="XM_071027961.1"/>
</dbReference>
<protein>
    <submittedName>
        <fullName evidence="2">Uncharacterized protein</fullName>
    </submittedName>
</protein>
<accession>A0ABR4M417</accession>
<feature type="compositionally biased region" description="Pro residues" evidence="1">
    <location>
        <begin position="357"/>
        <end position="368"/>
    </location>
</feature>
<dbReference type="EMBL" id="JBFXLQ010000003">
    <property type="protein sequence ID" value="KAL2871318.1"/>
    <property type="molecule type" value="Genomic_DNA"/>
</dbReference>
<proteinExistence type="predicted"/>
<feature type="region of interest" description="Disordered" evidence="1">
    <location>
        <begin position="120"/>
        <end position="147"/>
    </location>
</feature>
<reference evidence="2 3" key="1">
    <citation type="submission" date="2024-07" db="EMBL/GenBank/DDBJ databases">
        <title>Section-level genome sequencing and comparative genomics of Aspergillus sections Usti and Cavernicolus.</title>
        <authorList>
            <consortium name="Lawrence Berkeley National Laboratory"/>
            <person name="Nybo J.L."/>
            <person name="Vesth T.C."/>
            <person name="Theobald S."/>
            <person name="Frisvad J.C."/>
            <person name="Larsen T.O."/>
            <person name="Kjaerboelling I."/>
            <person name="Rothschild-Mancinelli K."/>
            <person name="Lyhne E.K."/>
            <person name="Kogle M.E."/>
            <person name="Barry K."/>
            <person name="Clum A."/>
            <person name="Na H."/>
            <person name="Ledsgaard L."/>
            <person name="Lin J."/>
            <person name="Lipzen A."/>
            <person name="Kuo A."/>
            <person name="Riley R."/>
            <person name="Mondo S."/>
            <person name="Labutti K."/>
            <person name="Haridas S."/>
            <person name="Pangalinan J."/>
            <person name="Salamov A.A."/>
            <person name="Simmons B.A."/>
            <person name="Magnuson J.K."/>
            <person name="Chen J."/>
            <person name="Drula E."/>
            <person name="Henrissat B."/>
            <person name="Wiebenga A."/>
            <person name="Lubbers R.J."/>
            <person name="Gomes A.C."/>
            <person name="Macurrencykelacurrency M.R."/>
            <person name="Stajich J."/>
            <person name="Grigoriev I.V."/>
            <person name="Mortensen U.H."/>
            <person name="De Vries R.P."/>
            <person name="Baker S.E."/>
            <person name="Andersen M.R."/>
        </authorList>
    </citation>
    <scope>NUCLEOTIDE SEQUENCE [LARGE SCALE GENOMIC DNA]</scope>
    <source>
        <strain evidence="2 3">CBS 449.75</strain>
    </source>
</reference>
<evidence type="ECO:0000313" key="3">
    <source>
        <dbReference type="Proteomes" id="UP001610432"/>
    </source>
</evidence>